<keyword evidence="1" id="KW-0472">Membrane</keyword>
<feature type="transmembrane region" description="Helical" evidence="1">
    <location>
        <begin position="101"/>
        <end position="120"/>
    </location>
</feature>
<dbReference type="Proteomes" id="UP000016930">
    <property type="component" value="Unassembled WGS sequence"/>
</dbReference>
<dbReference type="HOGENOM" id="CLU_035509_7_3_1"/>
<accession>M2QQ72</accession>
<feature type="transmembrane region" description="Helical" evidence="1">
    <location>
        <begin position="200"/>
        <end position="219"/>
    </location>
</feature>
<keyword evidence="1" id="KW-0812">Transmembrane</keyword>
<evidence type="ECO:0000256" key="1">
    <source>
        <dbReference type="SAM" id="Phobius"/>
    </source>
</evidence>
<dbReference type="Pfam" id="PF20151">
    <property type="entry name" value="DUF6533"/>
    <property type="match status" value="1"/>
</dbReference>
<evidence type="ECO:0000259" key="2">
    <source>
        <dbReference type="Pfam" id="PF20151"/>
    </source>
</evidence>
<name>M2QQ72_CERS8</name>
<sequence>MSTALTSSPEIYRKFTDWSSLQIVQTLNRYATLAPIAILLYDYCITFNTEVENFWRGFAFTWASLLFVTNRYLSVLIAVAVLLQSFMYLPETLSHGITTLLIQNSVSGISTAAVSIWAIFNGGRINVNVDTLPPVNYRHACDLSLTNDETLRSDAFWRRRGLFYVILRDGALCYGIITLTNAVNVTTLMVPVTVKFEEKGIFITATNVVSSVLISRLVLNLRDQGRRIAPLQSSTYNIDNGLSWETDERNISFHFHRVTNGESPQVDPYP</sequence>
<proteinExistence type="predicted"/>
<gene>
    <name evidence="3" type="ORF">CERSUDRAFT_122655</name>
</gene>
<dbReference type="AlphaFoldDB" id="M2QQ72"/>
<dbReference type="STRING" id="914234.M2QQ72"/>
<evidence type="ECO:0000313" key="4">
    <source>
        <dbReference type="Proteomes" id="UP000016930"/>
    </source>
</evidence>
<dbReference type="OrthoDB" id="2745134at2759"/>
<feature type="transmembrane region" description="Helical" evidence="1">
    <location>
        <begin position="161"/>
        <end position="180"/>
    </location>
</feature>
<dbReference type="InterPro" id="IPR045340">
    <property type="entry name" value="DUF6533"/>
</dbReference>
<keyword evidence="1" id="KW-1133">Transmembrane helix</keyword>
<dbReference type="EMBL" id="KB445794">
    <property type="protein sequence ID" value="EMD39228.1"/>
    <property type="molecule type" value="Genomic_DNA"/>
</dbReference>
<keyword evidence="4" id="KW-1185">Reference proteome</keyword>
<organism evidence="3 4">
    <name type="scientific">Ceriporiopsis subvermispora (strain B)</name>
    <name type="common">White-rot fungus</name>
    <name type="synonym">Gelatoporia subvermispora</name>
    <dbReference type="NCBI Taxonomy" id="914234"/>
    <lineage>
        <taxon>Eukaryota</taxon>
        <taxon>Fungi</taxon>
        <taxon>Dikarya</taxon>
        <taxon>Basidiomycota</taxon>
        <taxon>Agaricomycotina</taxon>
        <taxon>Agaricomycetes</taxon>
        <taxon>Polyporales</taxon>
        <taxon>Gelatoporiaceae</taxon>
        <taxon>Gelatoporia</taxon>
    </lineage>
</organism>
<reference evidence="3 4" key="1">
    <citation type="journal article" date="2012" name="Proc. Natl. Acad. Sci. U.S.A.">
        <title>Comparative genomics of Ceriporiopsis subvermispora and Phanerochaete chrysosporium provide insight into selective ligninolysis.</title>
        <authorList>
            <person name="Fernandez-Fueyo E."/>
            <person name="Ruiz-Duenas F.J."/>
            <person name="Ferreira P."/>
            <person name="Floudas D."/>
            <person name="Hibbett D.S."/>
            <person name="Canessa P."/>
            <person name="Larrondo L.F."/>
            <person name="James T.Y."/>
            <person name="Seelenfreund D."/>
            <person name="Lobos S."/>
            <person name="Polanco R."/>
            <person name="Tello M."/>
            <person name="Honda Y."/>
            <person name="Watanabe T."/>
            <person name="Watanabe T."/>
            <person name="Ryu J.S."/>
            <person name="Kubicek C.P."/>
            <person name="Schmoll M."/>
            <person name="Gaskell J."/>
            <person name="Hammel K.E."/>
            <person name="St John F.J."/>
            <person name="Vanden Wymelenberg A."/>
            <person name="Sabat G."/>
            <person name="Splinter BonDurant S."/>
            <person name="Syed K."/>
            <person name="Yadav J.S."/>
            <person name="Doddapaneni H."/>
            <person name="Subramanian V."/>
            <person name="Lavin J.L."/>
            <person name="Oguiza J.A."/>
            <person name="Perez G."/>
            <person name="Pisabarro A.G."/>
            <person name="Ramirez L."/>
            <person name="Santoyo F."/>
            <person name="Master E."/>
            <person name="Coutinho P.M."/>
            <person name="Henrissat B."/>
            <person name="Lombard V."/>
            <person name="Magnuson J.K."/>
            <person name="Kuees U."/>
            <person name="Hori C."/>
            <person name="Igarashi K."/>
            <person name="Samejima M."/>
            <person name="Held B.W."/>
            <person name="Barry K.W."/>
            <person name="LaButti K.M."/>
            <person name="Lapidus A."/>
            <person name="Lindquist E.A."/>
            <person name="Lucas S.M."/>
            <person name="Riley R."/>
            <person name="Salamov A.A."/>
            <person name="Hoffmeister D."/>
            <person name="Schwenk D."/>
            <person name="Hadar Y."/>
            <person name="Yarden O."/>
            <person name="de Vries R.P."/>
            <person name="Wiebenga A."/>
            <person name="Stenlid J."/>
            <person name="Eastwood D."/>
            <person name="Grigoriev I.V."/>
            <person name="Berka R.M."/>
            <person name="Blanchette R.A."/>
            <person name="Kersten P."/>
            <person name="Martinez A.T."/>
            <person name="Vicuna R."/>
            <person name="Cullen D."/>
        </authorList>
    </citation>
    <scope>NUCLEOTIDE SEQUENCE [LARGE SCALE GENOMIC DNA]</scope>
    <source>
        <strain evidence="3 4">B</strain>
    </source>
</reference>
<evidence type="ECO:0000313" key="3">
    <source>
        <dbReference type="EMBL" id="EMD39228.1"/>
    </source>
</evidence>
<protein>
    <recommendedName>
        <fullName evidence="2">DUF6533 domain-containing protein</fullName>
    </recommendedName>
</protein>
<feature type="domain" description="DUF6533" evidence="2">
    <location>
        <begin position="30"/>
        <end position="76"/>
    </location>
</feature>